<name>A0ACC0LVI2_RHOML</name>
<sequence length="292" mass="31829">MLCRLGVLPLELNKLLIIVVVLSMALTPFLNDFGRTAADFIGEKFDLEEVGRAMFVNNFQNPADVVYFASFKNLPAVQVLANFLAAPLASGVDDVAGWPYVAFDIDLSVVKIPIYARAQDLAHLLALKKAGATDAILENAETSLQLGSKLLKGLGVMSDDVTFLSNLVRNSMEIQAQEELDKTGDQEIEVMEPFQVRVADLVGTRLPPPTSDDKSSSMVNQIDKDRVPRFQGEVDQSLQNGEVDQSEDLNGKGVLYCDLETQNGSPISREDAAEGKMELDTSGPLVINNDRP</sequence>
<reference evidence="1" key="1">
    <citation type="submission" date="2022-02" db="EMBL/GenBank/DDBJ databases">
        <title>Plant Genome Project.</title>
        <authorList>
            <person name="Zhang R.-G."/>
        </authorList>
    </citation>
    <scope>NUCLEOTIDE SEQUENCE</scope>
    <source>
        <strain evidence="1">AT1</strain>
    </source>
</reference>
<accession>A0ACC0LVI2</accession>
<evidence type="ECO:0000313" key="2">
    <source>
        <dbReference type="Proteomes" id="UP001062846"/>
    </source>
</evidence>
<protein>
    <submittedName>
        <fullName evidence="1">Uncharacterized protein</fullName>
    </submittedName>
</protein>
<dbReference type="EMBL" id="CM046398">
    <property type="protein sequence ID" value="KAI8532516.1"/>
    <property type="molecule type" value="Genomic_DNA"/>
</dbReference>
<keyword evidence="2" id="KW-1185">Reference proteome</keyword>
<proteinExistence type="predicted"/>
<evidence type="ECO:0000313" key="1">
    <source>
        <dbReference type="EMBL" id="KAI8532516.1"/>
    </source>
</evidence>
<dbReference type="Proteomes" id="UP001062846">
    <property type="component" value="Chromosome 11"/>
</dbReference>
<organism evidence="1 2">
    <name type="scientific">Rhododendron molle</name>
    <name type="common">Chinese azalea</name>
    <name type="synonym">Azalea mollis</name>
    <dbReference type="NCBI Taxonomy" id="49168"/>
    <lineage>
        <taxon>Eukaryota</taxon>
        <taxon>Viridiplantae</taxon>
        <taxon>Streptophyta</taxon>
        <taxon>Embryophyta</taxon>
        <taxon>Tracheophyta</taxon>
        <taxon>Spermatophyta</taxon>
        <taxon>Magnoliopsida</taxon>
        <taxon>eudicotyledons</taxon>
        <taxon>Gunneridae</taxon>
        <taxon>Pentapetalae</taxon>
        <taxon>asterids</taxon>
        <taxon>Ericales</taxon>
        <taxon>Ericaceae</taxon>
        <taxon>Ericoideae</taxon>
        <taxon>Rhodoreae</taxon>
        <taxon>Rhododendron</taxon>
    </lineage>
</organism>
<comment type="caution">
    <text evidence="1">The sequence shown here is derived from an EMBL/GenBank/DDBJ whole genome shotgun (WGS) entry which is preliminary data.</text>
</comment>
<gene>
    <name evidence="1" type="ORF">RHMOL_Rhmol11G0219800</name>
</gene>